<evidence type="ECO:0000256" key="2">
    <source>
        <dbReference type="ARBA" id="ARBA00022540"/>
    </source>
</evidence>
<dbReference type="OrthoDB" id="590761at2759"/>
<organism evidence="7 10">
    <name type="scientific">Adineta ricciae</name>
    <name type="common">Rotifer</name>
    <dbReference type="NCBI Taxonomy" id="249248"/>
    <lineage>
        <taxon>Eukaryota</taxon>
        <taxon>Metazoa</taxon>
        <taxon>Spiralia</taxon>
        <taxon>Gnathifera</taxon>
        <taxon>Rotifera</taxon>
        <taxon>Eurotatoria</taxon>
        <taxon>Bdelloidea</taxon>
        <taxon>Adinetida</taxon>
        <taxon>Adinetidae</taxon>
        <taxon>Adineta</taxon>
    </lineage>
</organism>
<dbReference type="Proteomes" id="UP000663852">
    <property type="component" value="Unassembled WGS sequence"/>
</dbReference>
<evidence type="ECO:0000256" key="5">
    <source>
        <dbReference type="ARBA" id="ARBA00022917"/>
    </source>
</evidence>
<keyword evidence="9" id="KW-1185">Reference proteome</keyword>
<evidence type="ECO:0000256" key="6">
    <source>
        <dbReference type="RuleBase" id="RU004374"/>
    </source>
</evidence>
<dbReference type="AlphaFoldDB" id="A0A814DAX2"/>
<proteinExistence type="inferred from homology"/>
<dbReference type="GO" id="GO:0016281">
    <property type="term" value="C:eukaryotic translation initiation factor 4F complex"/>
    <property type="evidence" value="ECO:0007669"/>
    <property type="project" value="TreeGrafter"/>
</dbReference>
<comment type="caution">
    <text evidence="7">The sequence shown here is derived from an EMBL/GenBank/DDBJ whole genome shotgun (WGS) entry which is preliminary data.</text>
</comment>
<keyword evidence="2 6" id="KW-0396">Initiation factor</keyword>
<dbReference type="EMBL" id="CAJNOJ010000048">
    <property type="protein sequence ID" value="CAF0955809.1"/>
    <property type="molecule type" value="Genomic_DNA"/>
</dbReference>
<gene>
    <name evidence="7" type="ORF">EDS130_LOCUS12584</name>
    <name evidence="8" type="ORF">XAT740_LOCUS33388</name>
</gene>
<protein>
    <recommendedName>
        <fullName evidence="11">EIF-4F 25 kDa subunit</fullName>
    </recommendedName>
</protein>
<dbReference type="Gene3D" id="3.30.760.10">
    <property type="entry name" value="RNA Cap, Translation Initiation Factor Eif4e"/>
    <property type="match status" value="1"/>
</dbReference>
<dbReference type="PANTHER" id="PTHR11960">
    <property type="entry name" value="EUKARYOTIC TRANSLATION INITIATION FACTOR 4E RELATED"/>
    <property type="match status" value="1"/>
</dbReference>
<dbReference type="GO" id="GO:0000340">
    <property type="term" value="F:RNA 7-methylguanosine cap binding"/>
    <property type="evidence" value="ECO:0007669"/>
    <property type="project" value="TreeGrafter"/>
</dbReference>
<reference evidence="7" key="1">
    <citation type="submission" date="2021-02" db="EMBL/GenBank/DDBJ databases">
        <authorList>
            <person name="Nowell W R."/>
        </authorList>
    </citation>
    <scope>NUCLEOTIDE SEQUENCE</scope>
</reference>
<dbReference type="InterPro" id="IPR001040">
    <property type="entry name" value="TIF_eIF_4E"/>
</dbReference>
<keyword evidence="3" id="KW-0810">Translation regulation</keyword>
<dbReference type="Proteomes" id="UP000663828">
    <property type="component" value="Unassembled WGS sequence"/>
</dbReference>
<evidence type="ECO:0000256" key="1">
    <source>
        <dbReference type="ARBA" id="ARBA00009860"/>
    </source>
</evidence>
<dbReference type="InterPro" id="IPR023398">
    <property type="entry name" value="TIF_eIF4e-like"/>
</dbReference>
<evidence type="ECO:0008006" key="11">
    <source>
        <dbReference type="Google" id="ProtNLM"/>
    </source>
</evidence>
<dbReference type="GO" id="GO:0006417">
    <property type="term" value="P:regulation of translation"/>
    <property type="evidence" value="ECO:0007669"/>
    <property type="project" value="UniProtKB-KW"/>
</dbReference>
<dbReference type="InterPro" id="IPR019770">
    <property type="entry name" value="TIF_eIF_4E_CS"/>
</dbReference>
<evidence type="ECO:0000256" key="4">
    <source>
        <dbReference type="ARBA" id="ARBA00022884"/>
    </source>
</evidence>
<keyword evidence="4 6" id="KW-0694">RNA-binding</keyword>
<accession>A0A814DAX2</accession>
<comment type="similarity">
    <text evidence="1 6">Belongs to the eukaryotic initiation factor 4E family.</text>
</comment>
<dbReference type="Pfam" id="PF01652">
    <property type="entry name" value="IF4E"/>
    <property type="match status" value="1"/>
</dbReference>
<dbReference type="GO" id="GO:0003743">
    <property type="term" value="F:translation initiation factor activity"/>
    <property type="evidence" value="ECO:0007669"/>
    <property type="project" value="UniProtKB-KW"/>
</dbReference>
<dbReference type="EMBL" id="CAJNOR010003182">
    <property type="protein sequence ID" value="CAF1386894.1"/>
    <property type="molecule type" value="Genomic_DNA"/>
</dbReference>
<sequence length="205" mass="23485">MTSTAANTRESSNDTIVPKSPLECSWTFWYLKPDKRTSWEQSLIKLIDVGFVEDFWATFNHLATPAKLASMRTNSDYFFFKKGIRPMWEDKANERGGRWLLMCANQDNKLDDLWLETLLGMIGDCFSSDSDSQPLSHFVTGCNVSIRNRGHKIALWLSEGQNETVIREIGRRWKSMINLSSDVHIQFDLHNESASGPSKPARYEA</sequence>
<keyword evidence="5 6" id="KW-0648">Protein biosynthesis</keyword>
<dbReference type="SUPFAM" id="SSF55418">
    <property type="entry name" value="eIF4e-like"/>
    <property type="match status" value="1"/>
</dbReference>
<dbReference type="PANTHER" id="PTHR11960:SF8">
    <property type="entry name" value="EUKARYOTIC TRANSLATION INITIATION FACTOR 4E1-RELATED"/>
    <property type="match status" value="1"/>
</dbReference>
<evidence type="ECO:0000256" key="3">
    <source>
        <dbReference type="ARBA" id="ARBA00022845"/>
    </source>
</evidence>
<name>A0A814DAX2_ADIRI</name>
<dbReference type="PROSITE" id="PS00813">
    <property type="entry name" value="IF4E"/>
    <property type="match status" value="1"/>
</dbReference>
<evidence type="ECO:0000313" key="7">
    <source>
        <dbReference type="EMBL" id="CAF0955809.1"/>
    </source>
</evidence>
<evidence type="ECO:0000313" key="10">
    <source>
        <dbReference type="Proteomes" id="UP000663852"/>
    </source>
</evidence>
<evidence type="ECO:0000313" key="9">
    <source>
        <dbReference type="Proteomes" id="UP000663828"/>
    </source>
</evidence>
<evidence type="ECO:0000313" key="8">
    <source>
        <dbReference type="EMBL" id="CAF1386894.1"/>
    </source>
</evidence>